<dbReference type="InterPro" id="IPR011606">
    <property type="entry name" value="Brnchd-chn_aa_trnsp_permease"/>
</dbReference>
<accession>A0A168MXZ8</accession>
<keyword evidence="4" id="KW-1003">Cell membrane</keyword>
<comment type="caution">
    <text evidence="9">The sequence shown here is derived from an EMBL/GenBank/DDBJ whole genome shotgun (WGS) entry which is preliminary data.</text>
</comment>
<dbReference type="Proteomes" id="UP000077355">
    <property type="component" value="Unassembled WGS sequence"/>
</dbReference>
<evidence type="ECO:0000256" key="2">
    <source>
        <dbReference type="ARBA" id="ARBA00010735"/>
    </source>
</evidence>
<evidence type="ECO:0000256" key="5">
    <source>
        <dbReference type="ARBA" id="ARBA00022692"/>
    </source>
</evidence>
<dbReference type="Pfam" id="PF03591">
    <property type="entry name" value="AzlC"/>
    <property type="match status" value="1"/>
</dbReference>
<evidence type="ECO:0000256" key="3">
    <source>
        <dbReference type="ARBA" id="ARBA00022448"/>
    </source>
</evidence>
<dbReference type="GO" id="GO:0005886">
    <property type="term" value="C:plasma membrane"/>
    <property type="evidence" value="ECO:0007669"/>
    <property type="project" value="UniProtKB-SubCell"/>
</dbReference>
<keyword evidence="10" id="KW-1185">Reference proteome</keyword>
<proteinExistence type="inferred from homology"/>
<gene>
    <name evidence="9" type="ORF">PBAT_14660</name>
</gene>
<comment type="similarity">
    <text evidence="2">Belongs to the AzlC family.</text>
</comment>
<keyword evidence="3" id="KW-0813">Transport</keyword>
<protein>
    <recommendedName>
        <fullName evidence="11">Branched-chain amino acid ABC transporter permease</fullName>
    </recommendedName>
</protein>
<dbReference type="PANTHER" id="PTHR34979:SF1">
    <property type="entry name" value="INNER MEMBRANE PROTEIN YGAZ"/>
    <property type="match status" value="1"/>
</dbReference>
<comment type="subcellular location">
    <subcellularLocation>
        <location evidence="1">Cell membrane</location>
        <topology evidence="1">Multi-pass membrane protein</topology>
    </subcellularLocation>
</comment>
<evidence type="ECO:0000313" key="9">
    <source>
        <dbReference type="EMBL" id="OAB45175.1"/>
    </source>
</evidence>
<feature type="transmembrane region" description="Helical" evidence="8">
    <location>
        <begin position="44"/>
        <end position="64"/>
    </location>
</feature>
<dbReference type="PANTHER" id="PTHR34979">
    <property type="entry name" value="INNER MEMBRANE PROTEIN YGAZ"/>
    <property type="match status" value="1"/>
</dbReference>
<evidence type="ECO:0000256" key="1">
    <source>
        <dbReference type="ARBA" id="ARBA00004651"/>
    </source>
</evidence>
<dbReference type="GO" id="GO:1903785">
    <property type="term" value="P:L-valine transmembrane transport"/>
    <property type="evidence" value="ECO:0007669"/>
    <property type="project" value="TreeGrafter"/>
</dbReference>
<organism evidence="9 10">
    <name type="scientific">Paenibacillus antarcticus</name>
    <dbReference type="NCBI Taxonomy" id="253703"/>
    <lineage>
        <taxon>Bacteria</taxon>
        <taxon>Bacillati</taxon>
        <taxon>Bacillota</taxon>
        <taxon>Bacilli</taxon>
        <taxon>Bacillales</taxon>
        <taxon>Paenibacillaceae</taxon>
        <taxon>Paenibacillus</taxon>
    </lineage>
</organism>
<feature type="transmembrane region" description="Helical" evidence="8">
    <location>
        <begin position="161"/>
        <end position="182"/>
    </location>
</feature>
<sequence length="240" mass="25916">MANNVEQLKRGFLDSVPIVIGYIPASFTFGLVGKTLSLGNWEVFLLSALVYAGASQFIGAKLLAAGTAAPIILLLTLIINLRYFFISISFSRRLNRDTRPIFKGLIGFGLTEEVYAVSMMSEKNRRQVGKQSIPYLLGLVFPPYAVTLIATYAGILLAGYIPISILPALNTSLYVLLIALIIPQLRGSNRNIAISISSAVSSWLLDPYLGTSTVLVAMIIGAFVGNLIPTQEEKTGSDVI</sequence>
<dbReference type="RefSeq" id="WP_068650690.1">
    <property type="nucleotide sequence ID" value="NZ_LVJI01000018.1"/>
</dbReference>
<dbReference type="OrthoDB" id="3177005at2"/>
<evidence type="ECO:0000256" key="8">
    <source>
        <dbReference type="SAM" id="Phobius"/>
    </source>
</evidence>
<keyword evidence="6 8" id="KW-1133">Transmembrane helix</keyword>
<dbReference type="AlphaFoldDB" id="A0A168MXZ8"/>
<evidence type="ECO:0000256" key="7">
    <source>
        <dbReference type="ARBA" id="ARBA00023136"/>
    </source>
</evidence>
<keyword evidence="5 8" id="KW-0812">Transmembrane</keyword>
<feature type="transmembrane region" description="Helical" evidence="8">
    <location>
        <begin position="12"/>
        <end position="32"/>
    </location>
</feature>
<dbReference type="EMBL" id="LVJI01000018">
    <property type="protein sequence ID" value="OAB45175.1"/>
    <property type="molecule type" value="Genomic_DNA"/>
</dbReference>
<reference evidence="9 10" key="1">
    <citation type="submission" date="2016-03" db="EMBL/GenBank/DDBJ databases">
        <title>Draft genome sequence of Paenibacillus antarcticus CECT 5836.</title>
        <authorList>
            <person name="Shin S.-K."/>
            <person name="Yi H."/>
        </authorList>
    </citation>
    <scope>NUCLEOTIDE SEQUENCE [LARGE SCALE GENOMIC DNA]</scope>
    <source>
        <strain evidence="9 10">CECT 5836</strain>
    </source>
</reference>
<feature type="transmembrane region" description="Helical" evidence="8">
    <location>
        <begin position="203"/>
        <end position="228"/>
    </location>
</feature>
<evidence type="ECO:0008006" key="11">
    <source>
        <dbReference type="Google" id="ProtNLM"/>
    </source>
</evidence>
<evidence type="ECO:0000313" key="10">
    <source>
        <dbReference type="Proteomes" id="UP000077355"/>
    </source>
</evidence>
<evidence type="ECO:0000256" key="6">
    <source>
        <dbReference type="ARBA" id="ARBA00022989"/>
    </source>
</evidence>
<name>A0A168MXZ8_9BACL</name>
<evidence type="ECO:0000256" key="4">
    <source>
        <dbReference type="ARBA" id="ARBA00022475"/>
    </source>
</evidence>
<feature type="transmembrane region" description="Helical" evidence="8">
    <location>
        <begin position="71"/>
        <end position="90"/>
    </location>
</feature>
<keyword evidence="7 8" id="KW-0472">Membrane</keyword>
<feature type="transmembrane region" description="Helical" evidence="8">
    <location>
        <begin position="133"/>
        <end position="155"/>
    </location>
</feature>